<dbReference type="InterPro" id="IPR050739">
    <property type="entry name" value="MFP"/>
</dbReference>
<accession>A0A212J8F8</accession>
<keyword evidence="3 6" id="KW-1133">Transmembrane helix</keyword>
<protein>
    <recommendedName>
        <fullName evidence="7">Multidrug resistance protein MdtA-like barrel-sandwich hybrid domain-containing protein</fullName>
    </recommendedName>
</protein>
<feature type="region of interest" description="Disordered" evidence="5">
    <location>
        <begin position="185"/>
        <end position="204"/>
    </location>
</feature>
<evidence type="ECO:0000313" key="8">
    <source>
        <dbReference type="EMBL" id="SBV95485.1"/>
    </source>
</evidence>
<reference evidence="8" key="1">
    <citation type="submission" date="2016-04" db="EMBL/GenBank/DDBJ databases">
        <authorList>
            <person name="Evans L.H."/>
            <person name="Alamgir A."/>
            <person name="Owens N."/>
            <person name="Weber N.D."/>
            <person name="Virtaneva K."/>
            <person name="Barbian K."/>
            <person name="Babar A."/>
            <person name="Rosenke K."/>
        </authorList>
    </citation>
    <scope>NUCLEOTIDE SEQUENCE</scope>
    <source>
        <strain evidence="8">86-2</strain>
    </source>
</reference>
<sequence>MSESSNHKKELRKLRILRTTRWFLSAIGLVIIAVGIYFAIDLFLNFKSNEVTNDAQVEQYVSPINVKVPGYIHKIYFTEHQFVKKGDTLLVIDDREYQIRLKEAEASLQDAMAGSQVIDASVNTSKSNIIVFDSNIEETEARLRKLETDYTRYQNLLSRNATTPIQVEQIKTDLDATTARLNALKQQKRTAESSSDEVQKRRGNSEASILRASAALDMAKLNLSYTVITAPCDGFLGRRALKEGQLVNAGQNMTYIIPNTQKWIVANFKETQVKNLYIGQEVIIMIDAFDKKEFKGKVTEISNATGAKYSLVPADNSTGNFVKIQQRIPIRIEFENLSSEDNMKLAAGMMAVVNAKVKK</sequence>
<dbReference type="PANTHER" id="PTHR30386:SF26">
    <property type="entry name" value="TRANSPORT PROTEIN COMB"/>
    <property type="match status" value="1"/>
</dbReference>
<dbReference type="InterPro" id="IPR058625">
    <property type="entry name" value="MdtA-like_BSH"/>
</dbReference>
<dbReference type="EMBL" id="FLUL01000001">
    <property type="protein sequence ID" value="SBV95485.1"/>
    <property type="molecule type" value="Genomic_DNA"/>
</dbReference>
<feature type="transmembrane region" description="Helical" evidence="6">
    <location>
        <begin position="21"/>
        <end position="40"/>
    </location>
</feature>
<dbReference type="GO" id="GO:0055085">
    <property type="term" value="P:transmembrane transport"/>
    <property type="evidence" value="ECO:0007669"/>
    <property type="project" value="InterPro"/>
</dbReference>
<name>A0A212J8F8_9BACT</name>
<organism evidence="8">
    <name type="scientific">uncultured Dysgonomonas sp</name>
    <dbReference type="NCBI Taxonomy" id="206096"/>
    <lineage>
        <taxon>Bacteria</taxon>
        <taxon>Pseudomonadati</taxon>
        <taxon>Bacteroidota</taxon>
        <taxon>Bacteroidia</taxon>
        <taxon>Bacteroidales</taxon>
        <taxon>Dysgonomonadaceae</taxon>
        <taxon>Dysgonomonas</taxon>
        <taxon>environmental samples</taxon>
    </lineage>
</organism>
<dbReference type="PANTHER" id="PTHR30386">
    <property type="entry name" value="MEMBRANE FUSION SUBUNIT OF EMRAB-TOLC MULTIDRUG EFFLUX PUMP"/>
    <property type="match status" value="1"/>
</dbReference>
<gene>
    <name evidence="8" type="ORF">KL86DYS2_10918</name>
</gene>
<dbReference type="RefSeq" id="WP_179398792.1">
    <property type="nucleotide sequence ID" value="NZ_LT599021.1"/>
</dbReference>
<keyword evidence="2 6" id="KW-0812">Transmembrane</keyword>
<dbReference type="Gene3D" id="2.40.50.100">
    <property type="match status" value="1"/>
</dbReference>
<dbReference type="SUPFAM" id="SSF111369">
    <property type="entry name" value="HlyD-like secretion proteins"/>
    <property type="match status" value="2"/>
</dbReference>
<dbReference type="Gene3D" id="2.40.30.170">
    <property type="match status" value="1"/>
</dbReference>
<evidence type="ECO:0000256" key="5">
    <source>
        <dbReference type="SAM" id="MobiDB-lite"/>
    </source>
</evidence>
<dbReference type="AlphaFoldDB" id="A0A212J8F8"/>
<evidence type="ECO:0000256" key="2">
    <source>
        <dbReference type="ARBA" id="ARBA00022692"/>
    </source>
</evidence>
<dbReference type="GO" id="GO:0016020">
    <property type="term" value="C:membrane"/>
    <property type="evidence" value="ECO:0007669"/>
    <property type="project" value="UniProtKB-SubCell"/>
</dbReference>
<comment type="subcellular location">
    <subcellularLocation>
        <location evidence="1">Membrane</location>
        <topology evidence="1">Single-pass membrane protein</topology>
    </subcellularLocation>
</comment>
<keyword evidence="4 6" id="KW-0472">Membrane</keyword>
<evidence type="ECO:0000256" key="4">
    <source>
        <dbReference type="ARBA" id="ARBA00023136"/>
    </source>
</evidence>
<evidence type="ECO:0000256" key="6">
    <source>
        <dbReference type="SAM" id="Phobius"/>
    </source>
</evidence>
<evidence type="ECO:0000256" key="3">
    <source>
        <dbReference type="ARBA" id="ARBA00022989"/>
    </source>
</evidence>
<dbReference type="Pfam" id="PF25917">
    <property type="entry name" value="BSH_RND"/>
    <property type="match status" value="1"/>
</dbReference>
<proteinExistence type="predicted"/>
<evidence type="ECO:0000256" key="1">
    <source>
        <dbReference type="ARBA" id="ARBA00004167"/>
    </source>
</evidence>
<feature type="domain" description="Multidrug resistance protein MdtA-like barrel-sandwich hybrid" evidence="7">
    <location>
        <begin position="64"/>
        <end position="256"/>
    </location>
</feature>
<evidence type="ECO:0000259" key="7">
    <source>
        <dbReference type="Pfam" id="PF25917"/>
    </source>
</evidence>